<comment type="function">
    <text evidence="1">Reduces the gamma-methene bridge of the open tetrapyrrole, biliverdin IXalpha, to bilirubin with the concomitant oxidation of a NADH or NADPH cofactor. Does not reduce bilirubin IXbeta. Uses the reactants NADH or NADPH depending on the pH; NADH is used at the acidic pH range (6-6.9) and NADPH at the alkaline range (8.5-8.7). NADPH, however, is the probable reactant in biological systems.</text>
</comment>
<dbReference type="Gene3D" id="3.30.360.10">
    <property type="entry name" value="Dihydrodipicolinate Reductase, domain 2"/>
    <property type="match status" value="1"/>
</dbReference>
<keyword evidence="1" id="KW-0520">NAD</keyword>
<reference evidence="6" key="2">
    <citation type="submission" date="2025-08" db="UniProtKB">
        <authorList>
            <consortium name="Ensembl"/>
        </authorList>
    </citation>
    <scope>IDENTIFICATION</scope>
    <source>
        <strain evidence="6">Glennie</strain>
    </source>
</reference>
<dbReference type="HOGENOM" id="CLU_053157_0_0_1"/>
<feature type="domain" description="Biliverdin reductase catalytic" evidence="5">
    <location>
        <begin position="128"/>
        <end position="240"/>
    </location>
</feature>
<comment type="subcellular location">
    <subcellularLocation>
        <location evidence="1">Cytoplasm</location>
        <location evidence="1">Cytosol</location>
    </subcellularLocation>
</comment>
<keyword evidence="1" id="KW-0560">Oxidoreductase</keyword>
<dbReference type="Pfam" id="PF01408">
    <property type="entry name" value="GFO_IDH_MocA"/>
    <property type="match status" value="1"/>
</dbReference>
<organism evidence="6 7">
    <name type="scientific">Ornithorhynchus anatinus</name>
    <name type="common">Duckbill platypus</name>
    <dbReference type="NCBI Taxonomy" id="9258"/>
    <lineage>
        <taxon>Eukaryota</taxon>
        <taxon>Metazoa</taxon>
        <taxon>Chordata</taxon>
        <taxon>Craniata</taxon>
        <taxon>Vertebrata</taxon>
        <taxon>Euteleostomi</taxon>
        <taxon>Mammalia</taxon>
        <taxon>Monotremata</taxon>
        <taxon>Ornithorhynchidae</taxon>
        <taxon>Ornithorhynchus</taxon>
    </lineage>
</organism>
<evidence type="ECO:0000256" key="3">
    <source>
        <dbReference type="PIRSR" id="PIRSR037032-2"/>
    </source>
</evidence>
<dbReference type="SUPFAM" id="SSF55347">
    <property type="entry name" value="Glyceraldehyde-3-phosphate dehydrogenase-like, C-terminal domain"/>
    <property type="match status" value="1"/>
</dbReference>
<dbReference type="AlphaFoldDB" id="F6T8E5"/>
<comment type="subunit">
    <text evidence="1">Monomer.</text>
</comment>
<dbReference type="Bgee" id="ENSOANG00000010688">
    <property type="expression patterns" value="Expressed in ovary and 8 other cell types or tissues"/>
</dbReference>
<dbReference type="GO" id="GO:0000166">
    <property type="term" value="F:nucleotide binding"/>
    <property type="evidence" value="ECO:0007669"/>
    <property type="project" value="InterPro"/>
</dbReference>
<dbReference type="RefSeq" id="XP_028919392.1">
    <property type="nucleotide sequence ID" value="XM_029063559.2"/>
</dbReference>
<protein>
    <recommendedName>
        <fullName evidence="1">Biliverdin reductase A</fullName>
        <shortName evidence="1">BVR A</shortName>
        <ecNumber evidence="1">1.3.1.24</ecNumber>
    </recommendedName>
</protein>
<evidence type="ECO:0000313" key="7">
    <source>
        <dbReference type="Proteomes" id="UP000002279"/>
    </source>
</evidence>
<dbReference type="InterPro" id="IPR017094">
    <property type="entry name" value="Biliverdin_Rdtase_A"/>
</dbReference>
<proteinExistence type="inferred from homology"/>
<dbReference type="Proteomes" id="UP000002279">
    <property type="component" value="Chromosome 4"/>
</dbReference>
<keyword evidence="1" id="KW-0963">Cytoplasm</keyword>
<evidence type="ECO:0000313" key="6">
    <source>
        <dbReference type="Ensembl" id="ENSOANP00000016953.3"/>
    </source>
</evidence>
<comment type="pathway">
    <text evidence="1">Porphyrin-containing compound metabolism; protoheme degradation.</text>
</comment>
<dbReference type="RefSeq" id="XP_028919391.1">
    <property type="nucleotide sequence ID" value="XM_029063558.1"/>
</dbReference>
<comment type="similarity">
    <text evidence="1">Belongs to the Gfo/Idh/MocA family. Biliverdin reductase subfamily.</text>
</comment>
<feature type="binding site" evidence="3">
    <location>
        <position position="288"/>
    </location>
    <ligand>
        <name>Zn(2+)</name>
        <dbReference type="ChEBI" id="CHEBI:29105"/>
    </ligand>
</feature>
<comment type="catalytic activity">
    <reaction evidence="1">
        <text>(4Z,15Z)-bilirubin IXalpha + NADP(+) = biliverdin IXalpha + NADPH + H(+)</text>
        <dbReference type="Rhea" id="RHEA:15793"/>
        <dbReference type="ChEBI" id="CHEBI:15378"/>
        <dbReference type="ChEBI" id="CHEBI:57783"/>
        <dbReference type="ChEBI" id="CHEBI:57977"/>
        <dbReference type="ChEBI" id="CHEBI:57991"/>
        <dbReference type="ChEBI" id="CHEBI:58349"/>
    </reaction>
</comment>
<reference evidence="6 7" key="1">
    <citation type="journal article" date="2008" name="Nature">
        <title>Genome analysis of the platypus reveals unique signatures of evolution.</title>
        <authorList>
            <person name="Warren W.C."/>
            <person name="Hillier L.W."/>
            <person name="Marshall Graves J.A."/>
            <person name="Birney E."/>
            <person name="Ponting C.P."/>
            <person name="Grutzner F."/>
            <person name="Belov K."/>
            <person name="Miller W."/>
            <person name="Clarke L."/>
            <person name="Chinwalla A.T."/>
            <person name="Yang S.P."/>
            <person name="Heger A."/>
            <person name="Locke D.P."/>
            <person name="Miethke P."/>
            <person name="Waters P.D."/>
            <person name="Veyrunes F."/>
            <person name="Fulton L."/>
            <person name="Fulton B."/>
            <person name="Graves T."/>
            <person name="Wallis J."/>
            <person name="Puente X.S."/>
            <person name="Lopez-Otin C."/>
            <person name="Ordonez G.R."/>
            <person name="Eichler E.E."/>
            <person name="Chen L."/>
            <person name="Cheng Z."/>
            <person name="Deakin J.E."/>
            <person name="Alsop A."/>
            <person name="Thompson K."/>
            <person name="Kirby P."/>
            <person name="Papenfuss A.T."/>
            <person name="Wakefield M.J."/>
            <person name="Olender T."/>
            <person name="Lancet D."/>
            <person name="Huttley G.A."/>
            <person name="Smit A.F."/>
            <person name="Pask A."/>
            <person name="Temple-Smith P."/>
            <person name="Batzer M.A."/>
            <person name="Walker J.A."/>
            <person name="Konkel M.K."/>
            <person name="Harris R.S."/>
            <person name="Whittington C.M."/>
            <person name="Wong E.S."/>
            <person name="Gemmell N.J."/>
            <person name="Buschiazzo E."/>
            <person name="Vargas Jentzsch I.M."/>
            <person name="Merkel A."/>
            <person name="Schmitz J."/>
            <person name="Zemann A."/>
            <person name="Churakov G."/>
            <person name="Kriegs J.O."/>
            <person name="Brosius J."/>
            <person name="Murchison E.P."/>
            <person name="Sachidanandam R."/>
            <person name="Smith C."/>
            <person name="Hannon G.J."/>
            <person name="Tsend-Ayush E."/>
            <person name="McMillan D."/>
            <person name="Attenborough R."/>
            <person name="Rens W."/>
            <person name="Ferguson-Smith M."/>
            <person name="Lefevre C.M."/>
            <person name="Sharp J.A."/>
            <person name="Nicholas K.R."/>
            <person name="Ray D.A."/>
            <person name="Kube M."/>
            <person name="Reinhardt R."/>
            <person name="Pringle T.H."/>
            <person name="Taylor J."/>
            <person name="Jones R.C."/>
            <person name="Nixon B."/>
            <person name="Dacheux J.L."/>
            <person name="Niwa H."/>
            <person name="Sekita Y."/>
            <person name="Huang X."/>
            <person name="Stark A."/>
            <person name="Kheradpour P."/>
            <person name="Kellis M."/>
            <person name="Flicek P."/>
            <person name="Chen Y."/>
            <person name="Webber C."/>
            <person name="Hardison R."/>
            <person name="Nelson J."/>
            <person name="Hallsworth-Pepin K."/>
            <person name="Delehaunty K."/>
            <person name="Markovic C."/>
            <person name="Minx P."/>
            <person name="Feng Y."/>
            <person name="Kremitzki C."/>
            <person name="Mitreva M."/>
            <person name="Glasscock J."/>
            <person name="Wylie T."/>
            <person name="Wohldmann P."/>
            <person name="Thiru P."/>
            <person name="Nhan M.N."/>
            <person name="Pohl C.S."/>
            <person name="Smith S.M."/>
            <person name="Hou S."/>
            <person name="Nefedov M."/>
            <person name="de Jong P.J."/>
            <person name="Renfree M.B."/>
            <person name="Mardis E.R."/>
            <person name="Wilson R.K."/>
        </authorList>
    </citation>
    <scope>NUCLEOTIDE SEQUENCE [LARGE SCALE GENOMIC DNA]</scope>
    <source>
        <strain evidence="6 7">Glennie</strain>
    </source>
</reference>
<sequence>MPGVVVVGVGRAGSVRIRDLQNSQPGTPSEHLKLLGFVSRRELGSINGVKQIALKDALEDKEVDVAFICSENSSHEENIRQFLEAGKHVLVEYPMALSHVAAQELWKLAEQKGKILHEEHIELLTEEYISLKKEVSGKELVKGTLHFTAGPLDEERFGFPSFSGISRLSWLVDLFGELSLVSATMEEQKDKKYLKMTADLKTADQRPLTWIEEKGPDLKREKHIKFSFTSGCLENLPAAPGGNVGIFMKDQNLFAQKVLGQVSEDDLTAEKRRVLHCLEIAAEIQKLCSRPKK</sequence>
<feature type="binding site" evidence="2">
    <location>
        <position position="93"/>
    </location>
    <ligand>
        <name>NADP(+)</name>
        <dbReference type="ChEBI" id="CHEBI:58349"/>
    </ligand>
</feature>
<dbReference type="GeneID" id="100076047"/>
<dbReference type="SUPFAM" id="SSF51735">
    <property type="entry name" value="NAD(P)-binding Rossmann-fold domains"/>
    <property type="match status" value="1"/>
</dbReference>
<dbReference type="EC" id="1.3.1.24" evidence="1"/>
<dbReference type="Pfam" id="PF09166">
    <property type="entry name" value="Biliv-reduc_cat"/>
    <property type="match status" value="1"/>
</dbReference>
<feature type="binding site" evidence="2">
    <location>
        <begin position="9"/>
        <end position="12"/>
    </location>
    <ligand>
        <name>NADP(+)</name>
        <dbReference type="ChEBI" id="CHEBI:58349"/>
    </ligand>
</feature>
<dbReference type="PANTHER" id="PTHR43377:SF1">
    <property type="entry name" value="BILIVERDIN REDUCTASE A"/>
    <property type="match status" value="1"/>
</dbReference>
<evidence type="ECO:0000256" key="2">
    <source>
        <dbReference type="PIRSR" id="PIRSR037032-1"/>
    </source>
</evidence>
<dbReference type="GeneTree" id="ENSGT00390000011072"/>
<dbReference type="GO" id="GO:0008270">
    <property type="term" value="F:zinc ion binding"/>
    <property type="evidence" value="ECO:0007669"/>
    <property type="project" value="UniProtKB-UniRule"/>
</dbReference>
<gene>
    <name evidence="6" type="primary">BLVRA</name>
</gene>
<keyword evidence="1 2" id="KW-0521">NADP</keyword>
<evidence type="ECO:0000259" key="5">
    <source>
        <dbReference type="Pfam" id="PF09166"/>
    </source>
</evidence>
<dbReference type="PANTHER" id="PTHR43377">
    <property type="entry name" value="BILIVERDIN REDUCTASE A"/>
    <property type="match status" value="1"/>
</dbReference>
<evidence type="ECO:0000259" key="4">
    <source>
        <dbReference type="Pfam" id="PF01408"/>
    </source>
</evidence>
<feature type="binding site" evidence="3">
    <location>
        <position position="276"/>
    </location>
    <ligand>
        <name>Zn(2+)</name>
        <dbReference type="ChEBI" id="CHEBI:29105"/>
    </ligand>
</feature>
<dbReference type="Ensembl" id="ENSOANT00000016956.3">
    <property type="protein sequence ID" value="ENSOANP00000016953.3"/>
    <property type="gene ID" value="ENSOANG00000010688.3"/>
</dbReference>
<keyword evidence="1 3" id="KW-0862">Zinc</keyword>
<dbReference type="GO" id="GO:0106277">
    <property type="term" value="F:biliverdin reductase (NADPH) activity"/>
    <property type="evidence" value="ECO:0007669"/>
    <property type="project" value="RHEA"/>
</dbReference>
<dbReference type="UniPathway" id="UPA00684"/>
<keyword evidence="7" id="KW-1185">Reference proteome</keyword>
<name>F6T8E5_ORNAN</name>
<evidence type="ECO:0000256" key="1">
    <source>
        <dbReference type="PIRNR" id="PIRNR037032"/>
    </source>
</evidence>
<dbReference type="CTD" id="644"/>
<dbReference type="GO" id="GO:0042167">
    <property type="term" value="P:heme catabolic process"/>
    <property type="evidence" value="ECO:0007669"/>
    <property type="project" value="UniProtKB-UniRule"/>
</dbReference>
<dbReference type="InterPro" id="IPR036291">
    <property type="entry name" value="NAD(P)-bd_dom_sf"/>
</dbReference>
<dbReference type="GO" id="GO:0005829">
    <property type="term" value="C:cytosol"/>
    <property type="evidence" value="ECO:0007669"/>
    <property type="project" value="UniProtKB-SubCell"/>
</dbReference>
<dbReference type="PIRSF" id="PIRSF037032">
    <property type="entry name" value="Biliverdin_reductase_A"/>
    <property type="match status" value="1"/>
</dbReference>
<feature type="binding site" evidence="2">
    <location>
        <begin position="39"/>
        <end position="41"/>
    </location>
    <ligand>
        <name>NADP(+)</name>
        <dbReference type="ChEBI" id="CHEBI:58349"/>
    </ligand>
</feature>
<dbReference type="InterPro" id="IPR000683">
    <property type="entry name" value="Gfo/Idh/MocA-like_OxRdtase_N"/>
</dbReference>
<reference evidence="6" key="3">
    <citation type="submission" date="2025-09" db="UniProtKB">
        <authorList>
            <consortium name="Ensembl"/>
        </authorList>
    </citation>
    <scope>IDENTIFICATION</scope>
    <source>
        <strain evidence="6">Glennie</strain>
    </source>
</reference>
<dbReference type="Gene3D" id="3.40.50.720">
    <property type="entry name" value="NAD(P)-binding Rossmann-like Domain"/>
    <property type="match status" value="1"/>
</dbReference>
<comment type="catalytic activity">
    <reaction evidence="1">
        <text>(4Z,15Z)-bilirubin IXalpha + NAD(+) = biliverdin IXalpha + NADH + H(+)</text>
        <dbReference type="Rhea" id="RHEA:15797"/>
        <dbReference type="ChEBI" id="CHEBI:15378"/>
        <dbReference type="ChEBI" id="CHEBI:57540"/>
        <dbReference type="ChEBI" id="CHEBI:57945"/>
        <dbReference type="ChEBI" id="CHEBI:57977"/>
        <dbReference type="ChEBI" id="CHEBI:57991"/>
    </reaction>
</comment>
<accession>F6T8E5</accession>
<feature type="domain" description="Gfo/Idh/MocA-like oxidoreductase N-terminal" evidence="4">
    <location>
        <begin position="4"/>
        <end position="120"/>
    </location>
</feature>
<comment type="cofactor">
    <cofactor evidence="3">
        <name>Zn(2+)</name>
        <dbReference type="ChEBI" id="CHEBI:29105"/>
    </cofactor>
    <text evidence="3">Binds 1 zinc ion per subunit.</text>
</comment>
<dbReference type="RefSeq" id="XP_028919389.1">
    <property type="nucleotide sequence ID" value="XM_029063556.2"/>
</dbReference>
<dbReference type="InterPro" id="IPR015249">
    <property type="entry name" value="Biliverdin_Rdtase_cat"/>
</dbReference>
<dbReference type="GO" id="GO:0106276">
    <property type="term" value="F:biliberdin reductase (NADH) activity"/>
    <property type="evidence" value="ECO:0007669"/>
    <property type="project" value="RHEA"/>
</dbReference>
<feature type="binding site" evidence="3">
    <location>
        <position position="277"/>
    </location>
    <ligand>
        <name>Zn(2+)</name>
        <dbReference type="ChEBI" id="CHEBI:29105"/>
    </ligand>
</feature>
<dbReference type="InterPro" id="IPR051450">
    <property type="entry name" value="Gfo/Idh/MocA_Oxidoreductases"/>
</dbReference>
<keyword evidence="1 3" id="KW-0479">Metal-binding</keyword>